<gene>
    <name evidence="1" type="ORF">ALC60_00347</name>
</gene>
<dbReference type="Proteomes" id="UP000075809">
    <property type="component" value="Unassembled WGS sequence"/>
</dbReference>
<evidence type="ECO:0008006" key="3">
    <source>
        <dbReference type="Google" id="ProtNLM"/>
    </source>
</evidence>
<proteinExistence type="predicted"/>
<feature type="non-terminal residue" evidence="1">
    <location>
        <position position="1"/>
    </location>
</feature>
<sequence length="176" mass="19540">ISQHRSVTEKCSTCGGLSCRPTAEGVDEVYLYSSFPRSPTTIDLAMASSSVASLCDAVILSDLFGSDHYPIEVLVNCLVMIANIFSYKIMLTPWSDITQYLYDNADAIIRIINSINPDDPLTQYNTFFDCVSKSFILLCIPDRIARITSRHFAPKKAFLRLFGGRQHVPTPLGHIA</sequence>
<dbReference type="SUPFAM" id="SSF56219">
    <property type="entry name" value="DNase I-like"/>
    <property type="match status" value="1"/>
</dbReference>
<dbReference type="EMBL" id="KQ982054">
    <property type="protein sequence ID" value="KYQ60593.1"/>
    <property type="molecule type" value="Genomic_DNA"/>
</dbReference>
<organism evidence="1 2">
    <name type="scientific">Mycetomoellerius zeteki</name>
    <dbReference type="NCBI Taxonomy" id="64791"/>
    <lineage>
        <taxon>Eukaryota</taxon>
        <taxon>Metazoa</taxon>
        <taxon>Ecdysozoa</taxon>
        <taxon>Arthropoda</taxon>
        <taxon>Hexapoda</taxon>
        <taxon>Insecta</taxon>
        <taxon>Pterygota</taxon>
        <taxon>Neoptera</taxon>
        <taxon>Endopterygota</taxon>
        <taxon>Hymenoptera</taxon>
        <taxon>Apocrita</taxon>
        <taxon>Aculeata</taxon>
        <taxon>Formicoidea</taxon>
        <taxon>Formicidae</taxon>
        <taxon>Myrmicinae</taxon>
        <taxon>Mycetomoellerius</taxon>
    </lineage>
</organism>
<protein>
    <recommendedName>
        <fullName evidence="3">Endonuclease/exonuclease/phosphatase domain-containing protein</fullName>
    </recommendedName>
</protein>
<dbReference type="InterPro" id="IPR036691">
    <property type="entry name" value="Endo/exonu/phosph_ase_sf"/>
</dbReference>
<name>A0A151XJJ3_9HYME</name>
<keyword evidence="2" id="KW-1185">Reference proteome</keyword>
<reference evidence="1 2" key="1">
    <citation type="submission" date="2015-09" db="EMBL/GenBank/DDBJ databases">
        <title>Trachymyrmex zeteki WGS genome.</title>
        <authorList>
            <person name="Nygaard S."/>
            <person name="Hu H."/>
            <person name="Boomsma J."/>
            <person name="Zhang G."/>
        </authorList>
    </citation>
    <scope>NUCLEOTIDE SEQUENCE [LARGE SCALE GENOMIC DNA]</scope>
    <source>
        <strain evidence="1">Tzet28-1</strain>
        <tissue evidence="1">Whole body</tissue>
    </source>
</reference>
<accession>A0A151XJJ3</accession>
<evidence type="ECO:0000313" key="2">
    <source>
        <dbReference type="Proteomes" id="UP000075809"/>
    </source>
</evidence>
<evidence type="ECO:0000313" key="1">
    <source>
        <dbReference type="EMBL" id="KYQ60593.1"/>
    </source>
</evidence>
<dbReference type="AlphaFoldDB" id="A0A151XJJ3"/>